<evidence type="ECO:0000313" key="29">
    <source>
        <dbReference type="Proteomes" id="UP000553059"/>
    </source>
</evidence>
<dbReference type="GO" id="GO:0046872">
    <property type="term" value="F:metal ion binding"/>
    <property type="evidence" value="ECO:0007669"/>
    <property type="project" value="UniProtKB-KW"/>
</dbReference>
<dbReference type="InterPro" id="IPR005905">
    <property type="entry name" value="D_ala_D_ala"/>
</dbReference>
<gene>
    <name evidence="22" type="primary">ddl</name>
    <name evidence="28" type="ORF">GX523_06765</name>
</gene>
<dbReference type="GO" id="GO:0005524">
    <property type="term" value="F:ATP binding"/>
    <property type="evidence" value="ECO:0007669"/>
    <property type="project" value="UniProtKB-UniRule"/>
</dbReference>
<dbReference type="FunFam" id="3.30.1490.20:FF:000007">
    <property type="entry name" value="D-alanine--D-alanine ligase"/>
    <property type="match status" value="1"/>
</dbReference>
<evidence type="ECO:0000256" key="10">
    <source>
        <dbReference type="ARBA" id="ARBA00022741"/>
    </source>
</evidence>
<feature type="binding site" evidence="25">
    <location>
        <position position="312"/>
    </location>
    <ligand>
        <name>Mg(2+)</name>
        <dbReference type="ChEBI" id="CHEBI:18420"/>
        <label>2</label>
    </ligand>
</feature>
<dbReference type="GO" id="GO:0009252">
    <property type="term" value="P:peptidoglycan biosynthetic process"/>
    <property type="evidence" value="ECO:0007669"/>
    <property type="project" value="UniProtKB-UniRule"/>
</dbReference>
<feature type="active site" evidence="23">
    <location>
        <position position="323"/>
    </location>
</feature>
<evidence type="ECO:0000256" key="15">
    <source>
        <dbReference type="ARBA" id="ARBA00023211"/>
    </source>
</evidence>
<dbReference type="Gene3D" id="3.30.470.20">
    <property type="entry name" value="ATP-grasp fold, B domain"/>
    <property type="match status" value="1"/>
</dbReference>
<keyword evidence="8 22" id="KW-0436">Ligase</keyword>
<dbReference type="EMBL" id="DUTF01000151">
    <property type="protein sequence ID" value="HHY26437.1"/>
    <property type="molecule type" value="Genomic_DNA"/>
</dbReference>
<dbReference type="Gene3D" id="3.30.1490.20">
    <property type="entry name" value="ATP-grasp fold, A domain"/>
    <property type="match status" value="1"/>
</dbReference>
<evidence type="ECO:0000256" key="14">
    <source>
        <dbReference type="ARBA" id="ARBA00022984"/>
    </source>
</evidence>
<comment type="function">
    <text evidence="2 22">Cell wall formation.</text>
</comment>
<dbReference type="PANTHER" id="PTHR23132:SF25">
    <property type="entry name" value="D-ALANINE--D-ALANINE LIGASE A"/>
    <property type="match status" value="1"/>
</dbReference>
<feature type="binding site" evidence="24">
    <location>
        <begin position="219"/>
        <end position="226"/>
    </location>
    <ligand>
        <name>ATP</name>
        <dbReference type="ChEBI" id="CHEBI:30616"/>
    </ligand>
</feature>
<evidence type="ECO:0000313" key="28">
    <source>
        <dbReference type="EMBL" id="HHY26437.1"/>
    </source>
</evidence>
<keyword evidence="12 25" id="KW-0460">Magnesium</keyword>
<evidence type="ECO:0000256" key="25">
    <source>
        <dbReference type="PIRSR" id="PIRSR039102-3"/>
    </source>
</evidence>
<dbReference type="InterPro" id="IPR013815">
    <property type="entry name" value="ATP_grasp_subdomain_1"/>
</dbReference>
<sequence length="361" mass="40071">MTRQKIIILFGGQSGEHEVSLNSASSVLKAIDKEKYEVETLGISKSGQWHWGIRPEQWQQDPTLQSILVNLVHDPSNPRFIALDGSILPQDGKFDLIFPVLHGPFGEDGTIQGLFEMANIPYGGSGVLGSALGMDKDRMKAVFTEAGLPQAPYLTVLRTTLQKMMEKVLHDIEHSLGYPCFVKPANLGSSVGISKARNREELINALHLAAEYDRKIVVEQNIVGREIELSVLGNEDAKASIPGEILPSKDFYDYEAKYIDTGSRLVIPAPLDQEVVKSLQEKAVAAFKAVEACGLSRVDFFVTEGNQIYINEINTMPGFTQISMYPKLWEASGIPYSELITQLIELGFQRFRDSRSRKISL</sequence>
<comment type="subcellular location">
    <subcellularLocation>
        <location evidence="3 22">Cytoplasm</location>
    </subcellularLocation>
</comment>
<evidence type="ECO:0000256" key="23">
    <source>
        <dbReference type="PIRSR" id="PIRSR039102-1"/>
    </source>
</evidence>
<evidence type="ECO:0000256" key="2">
    <source>
        <dbReference type="ARBA" id="ARBA00003921"/>
    </source>
</evidence>
<dbReference type="NCBIfam" id="NF002378">
    <property type="entry name" value="PRK01372.1"/>
    <property type="match status" value="1"/>
</dbReference>
<dbReference type="HAMAP" id="MF_00047">
    <property type="entry name" value="Dala_Dala_lig"/>
    <property type="match status" value="1"/>
</dbReference>
<evidence type="ECO:0000256" key="24">
    <source>
        <dbReference type="PIRSR" id="PIRSR039102-2"/>
    </source>
</evidence>
<dbReference type="NCBIfam" id="TIGR01205">
    <property type="entry name" value="D_ala_D_alaTIGR"/>
    <property type="match status" value="1"/>
</dbReference>
<dbReference type="PROSITE" id="PS50975">
    <property type="entry name" value="ATP_GRASP"/>
    <property type="match status" value="1"/>
</dbReference>
<dbReference type="EC" id="6.3.2.4" evidence="6 22"/>
<keyword evidence="14 22" id="KW-0573">Peptidoglycan synthesis</keyword>
<feature type="active site" evidence="23">
    <location>
        <position position="16"/>
    </location>
</feature>
<keyword evidence="16 22" id="KW-0961">Cell wall biogenesis/degradation</keyword>
<accession>A0A7C7D8T9</accession>
<dbReference type="PIRSF" id="PIRSF039102">
    <property type="entry name" value="Ddl/VanB"/>
    <property type="match status" value="1"/>
</dbReference>
<feature type="binding site" evidence="24">
    <location>
        <begin position="181"/>
        <end position="183"/>
    </location>
    <ligand>
        <name>ATP</name>
        <dbReference type="ChEBI" id="CHEBI:30616"/>
    </ligand>
</feature>
<dbReference type="InterPro" id="IPR011761">
    <property type="entry name" value="ATP-grasp"/>
</dbReference>
<dbReference type="FunFam" id="3.30.470.20:FF:000008">
    <property type="entry name" value="D-alanine--D-alanine ligase"/>
    <property type="match status" value="1"/>
</dbReference>
<comment type="caution">
    <text evidence="28">The sequence shown here is derived from an EMBL/GenBank/DDBJ whole genome shotgun (WGS) entry which is preliminary data.</text>
</comment>
<feature type="binding site" evidence="24">
    <location>
        <position position="136"/>
    </location>
    <ligand>
        <name>ATP</name>
        <dbReference type="ChEBI" id="CHEBI:30616"/>
    </ligand>
</feature>
<evidence type="ECO:0000256" key="1">
    <source>
        <dbReference type="ARBA" id="ARBA00001936"/>
    </source>
</evidence>
<dbReference type="AlphaFoldDB" id="A0A7C7D8T9"/>
<dbReference type="Pfam" id="PF01820">
    <property type="entry name" value="Dala_Dala_lig_N"/>
    <property type="match status" value="1"/>
</dbReference>
<dbReference type="GO" id="GO:0008360">
    <property type="term" value="P:regulation of cell shape"/>
    <property type="evidence" value="ECO:0007669"/>
    <property type="project" value="UniProtKB-KW"/>
</dbReference>
<keyword evidence="10 24" id="KW-0547">Nucleotide-binding</keyword>
<evidence type="ECO:0000256" key="8">
    <source>
        <dbReference type="ARBA" id="ARBA00022598"/>
    </source>
</evidence>
<dbReference type="PROSITE" id="PS00843">
    <property type="entry name" value="DALA_DALA_LIGASE_1"/>
    <property type="match status" value="1"/>
</dbReference>
<evidence type="ECO:0000256" key="4">
    <source>
        <dbReference type="ARBA" id="ARBA00004752"/>
    </source>
</evidence>
<feature type="binding site" evidence="24">
    <location>
        <begin position="189"/>
        <end position="190"/>
    </location>
    <ligand>
        <name>ATP</name>
        <dbReference type="ChEBI" id="CHEBI:30616"/>
    </ligand>
</feature>
<dbReference type="GO" id="GO:0071555">
    <property type="term" value="P:cell wall organization"/>
    <property type="evidence" value="ECO:0007669"/>
    <property type="project" value="UniProtKB-KW"/>
</dbReference>
<evidence type="ECO:0000256" key="17">
    <source>
        <dbReference type="ARBA" id="ARBA00047614"/>
    </source>
</evidence>
<evidence type="ECO:0000256" key="6">
    <source>
        <dbReference type="ARBA" id="ARBA00012216"/>
    </source>
</evidence>
<dbReference type="SUPFAM" id="SSF56059">
    <property type="entry name" value="Glutathione synthetase ATP-binding domain-like"/>
    <property type="match status" value="1"/>
</dbReference>
<evidence type="ECO:0000256" key="20">
    <source>
        <dbReference type="ARBA" id="ARBA00076288"/>
    </source>
</evidence>
<evidence type="ECO:0000256" key="3">
    <source>
        <dbReference type="ARBA" id="ARBA00004496"/>
    </source>
</evidence>
<comment type="catalytic activity">
    <reaction evidence="17 22">
        <text>2 D-alanine + ATP = D-alanyl-D-alanine + ADP + phosphate + H(+)</text>
        <dbReference type="Rhea" id="RHEA:11224"/>
        <dbReference type="ChEBI" id="CHEBI:15378"/>
        <dbReference type="ChEBI" id="CHEBI:30616"/>
        <dbReference type="ChEBI" id="CHEBI:43474"/>
        <dbReference type="ChEBI" id="CHEBI:57416"/>
        <dbReference type="ChEBI" id="CHEBI:57822"/>
        <dbReference type="ChEBI" id="CHEBI:456216"/>
        <dbReference type="EC" id="6.3.2.4"/>
    </reaction>
</comment>
<evidence type="ECO:0000256" key="18">
    <source>
        <dbReference type="ARBA" id="ARBA00060592"/>
    </source>
</evidence>
<evidence type="ECO:0000256" key="22">
    <source>
        <dbReference type="HAMAP-Rule" id="MF_00047"/>
    </source>
</evidence>
<comment type="cofactor">
    <cofactor evidence="1">
        <name>Mn(2+)</name>
        <dbReference type="ChEBI" id="CHEBI:29035"/>
    </cofactor>
</comment>
<feature type="domain" description="ATP-grasp" evidence="27">
    <location>
        <begin position="140"/>
        <end position="345"/>
    </location>
</feature>
<protein>
    <recommendedName>
        <fullName evidence="19 22">D-alanine--D-alanine ligase</fullName>
        <ecNumber evidence="6 22">6.3.2.4</ecNumber>
    </recommendedName>
    <alternativeName>
        <fullName evidence="21 22">D-Ala-D-Ala ligase</fullName>
    </alternativeName>
    <alternativeName>
        <fullName evidence="20 22">D-alanylalanine synthetase</fullName>
    </alternativeName>
</protein>
<dbReference type="InterPro" id="IPR011095">
    <property type="entry name" value="Dala_Dala_lig_C"/>
</dbReference>
<evidence type="ECO:0000256" key="9">
    <source>
        <dbReference type="ARBA" id="ARBA00022723"/>
    </source>
</evidence>
<evidence type="ECO:0000256" key="21">
    <source>
        <dbReference type="ARBA" id="ARBA00077154"/>
    </source>
</evidence>
<keyword evidence="9 25" id="KW-0479">Metal-binding</keyword>
<evidence type="ECO:0000256" key="26">
    <source>
        <dbReference type="PROSITE-ProRule" id="PRU00409"/>
    </source>
</evidence>
<dbReference type="SUPFAM" id="SSF52440">
    <property type="entry name" value="PreATP-grasp domain"/>
    <property type="match status" value="1"/>
</dbReference>
<dbReference type="PANTHER" id="PTHR23132">
    <property type="entry name" value="D-ALANINE--D-ALANINE LIGASE"/>
    <property type="match status" value="1"/>
</dbReference>
<comment type="cofactor">
    <cofactor evidence="25">
        <name>Mg(2+)</name>
        <dbReference type="ChEBI" id="CHEBI:18420"/>
    </cofactor>
    <cofactor evidence="25">
        <name>Mn(2+)</name>
        <dbReference type="ChEBI" id="CHEBI:29035"/>
    </cofactor>
    <text evidence="25">Binds 2 magnesium or manganese ions per subunit.</text>
</comment>
<comment type="pathway">
    <text evidence="18">Glycan biosynthesis.</text>
</comment>
<dbReference type="GO" id="GO:0008716">
    <property type="term" value="F:D-alanine-D-alanine ligase activity"/>
    <property type="evidence" value="ECO:0007669"/>
    <property type="project" value="UniProtKB-UniRule"/>
</dbReference>
<dbReference type="Pfam" id="PF07478">
    <property type="entry name" value="Dala_Dala_lig_C"/>
    <property type="match status" value="1"/>
</dbReference>
<keyword evidence="11 26" id="KW-0067">ATP-binding</keyword>
<dbReference type="InterPro" id="IPR000291">
    <property type="entry name" value="D-Ala_lig_Van_CS"/>
</dbReference>
<feature type="binding site" evidence="25">
    <location>
        <position position="314"/>
    </location>
    <ligand>
        <name>Mg(2+)</name>
        <dbReference type="ChEBI" id="CHEBI:18420"/>
        <label>2</label>
    </ligand>
</feature>
<feature type="binding site" evidence="25">
    <location>
        <position position="299"/>
    </location>
    <ligand>
        <name>Mg(2+)</name>
        <dbReference type="ChEBI" id="CHEBI:18420"/>
        <label>1</label>
    </ligand>
</feature>
<evidence type="ECO:0000256" key="5">
    <source>
        <dbReference type="ARBA" id="ARBA00010871"/>
    </source>
</evidence>
<dbReference type="InterPro" id="IPR016185">
    <property type="entry name" value="PreATP-grasp_dom_sf"/>
</dbReference>
<dbReference type="Gene3D" id="3.40.50.20">
    <property type="match status" value="1"/>
</dbReference>
<evidence type="ECO:0000259" key="27">
    <source>
        <dbReference type="PROSITE" id="PS50975"/>
    </source>
</evidence>
<dbReference type="UniPathway" id="UPA00219"/>
<name>A0A7C7D8T9_9FIRM</name>
<feature type="active site" evidence="23">
    <location>
        <position position="189"/>
    </location>
</feature>
<keyword evidence="7 22" id="KW-0963">Cytoplasm</keyword>
<evidence type="ECO:0000256" key="13">
    <source>
        <dbReference type="ARBA" id="ARBA00022960"/>
    </source>
</evidence>
<evidence type="ECO:0000256" key="12">
    <source>
        <dbReference type="ARBA" id="ARBA00022842"/>
    </source>
</evidence>
<evidence type="ECO:0000256" key="16">
    <source>
        <dbReference type="ARBA" id="ARBA00023316"/>
    </source>
</evidence>
<reference evidence="28 29" key="1">
    <citation type="journal article" date="2020" name="Biotechnol. Biofuels">
        <title>New insights from the biogas microbiome by comprehensive genome-resolved metagenomics of nearly 1600 species originating from multiple anaerobic digesters.</title>
        <authorList>
            <person name="Campanaro S."/>
            <person name="Treu L."/>
            <person name="Rodriguez-R L.M."/>
            <person name="Kovalovszki A."/>
            <person name="Ziels R.M."/>
            <person name="Maus I."/>
            <person name="Zhu X."/>
            <person name="Kougias P.G."/>
            <person name="Basile A."/>
            <person name="Luo G."/>
            <person name="Schluter A."/>
            <person name="Konstantinidis K.T."/>
            <person name="Angelidaki I."/>
        </authorList>
    </citation>
    <scope>NUCLEOTIDE SEQUENCE [LARGE SCALE GENOMIC DNA]</scope>
    <source>
        <strain evidence="28">AS05jafATM_4</strain>
    </source>
</reference>
<organism evidence="28 29">
    <name type="scientific">Desulfitobacterium dehalogenans</name>
    <dbReference type="NCBI Taxonomy" id="36854"/>
    <lineage>
        <taxon>Bacteria</taxon>
        <taxon>Bacillati</taxon>
        <taxon>Bacillota</taxon>
        <taxon>Clostridia</taxon>
        <taxon>Eubacteriales</taxon>
        <taxon>Desulfitobacteriaceae</taxon>
        <taxon>Desulfitobacterium</taxon>
    </lineage>
</organism>
<dbReference type="PROSITE" id="PS00844">
    <property type="entry name" value="DALA_DALA_LIGASE_2"/>
    <property type="match status" value="1"/>
</dbReference>
<dbReference type="NCBIfam" id="NF002526">
    <property type="entry name" value="PRK01966.1-2"/>
    <property type="match status" value="1"/>
</dbReference>
<dbReference type="Proteomes" id="UP000553059">
    <property type="component" value="Unassembled WGS sequence"/>
</dbReference>
<keyword evidence="15 25" id="KW-0464">Manganese</keyword>
<keyword evidence="13 22" id="KW-0133">Cell shape</keyword>
<feature type="binding site" evidence="25">
    <location>
        <position position="312"/>
    </location>
    <ligand>
        <name>Mg(2+)</name>
        <dbReference type="ChEBI" id="CHEBI:18420"/>
        <label>1</label>
    </ligand>
</feature>
<evidence type="ECO:0000256" key="19">
    <source>
        <dbReference type="ARBA" id="ARBA00068427"/>
    </source>
</evidence>
<feature type="binding site" evidence="24">
    <location>
        <begin position="311"/>
        <end position="312"/>
    </location>
    <ligand>
        <name>ATP</name>
        <dbReference type="ChEBI" id="CHEBI:30616"/>
    </ligand>
</feature>
<comment type="pathway">
    <text evidence="4 22">Cell wall biogenesis; peptidoglycan biosynthesis.</text>
</comment>
<evidence type="ECO:0000256" key="7">
    <source>
        <dbReference type="ARBA" id="ARBA00022490"/>
    </source>
</evidence>
<evidence type="ECO:0000256" key="11">
    <source>
        <dbReference type="ARBA" id="ARBA00022840"/>
    </source>
</evidence>
<dbReference type="GO" id="GO:0005829">
    <property type="term" value="C:cytosol"/>
    <property type="evidence" value="ECO:0007669"/>
    <property type="project" value="TreeGrafter"/>
</dbReference>
<proteinExistence type="inferred from homology"/>
<dbReference type="InterPro" id="IPR011127">
    <property type="entry name" value="Dala_Dala_lig_N"/>
</dbReference>
<dbReference type="NCBIfam" id="NF002528">
    <property type="entry name" value="PRK01966.1-4"/>
    <property type="match status" value="1"/>
</dbReference>
<comment type="similarity">
    <text evidence="5 22">Belongs to the D-alanine--D-alanine ligase family.</text>
</comment>